<name>A0AB34GK26_ESCRO</name>
<sequence>MSALTAPGSVPGVRSRQSPRRFGSGGISPGGHFRSITSDWHYTSAKASTCEFTVNQSPSDVLALFGGAVLGIGDSGVGKIDLSLP</sequence>
<evidence type="ECO:0000313" key="2">
    <source>
        <dbReference type="EMBL" id="KAJ8778729.1"/>
    </source>
</evidence>
<keyword evidence="3" id="KW-1185">Reference proteome</keyword>
<dbReference type="Proteomes" id="UP001159641">
    <property type="component" value="Unassembled WGS sequence"/>
</dbReference>
<comment type="caution">
    <text evidence="2">The sequence shown here is derived from an EMBL/GenBank/DDBJ whole genome shotgun (WGS) entry which is preliminary data.</text>
</comment>
<organism evidence="2 3">
    <name type="scientific">Eschrichtius robustus</name>
    <name type="common">California gray whale</name>
    <name type="synonym">Eschrichtius gibbosus</name>
    <dbReference type="NCBI Taxonomy" id="9764"/>
    <lineage>
        <taxon>Eukaryota</taxon>
        <taxon>Metazoa</taxon>
        <taxon>Chordata</taxon>
        <taxon>Craniata</taxon>
        <taxon>Vertebrata</taxon>
        <taxon>Euteleostomi</taxon>
        <taxon>Mammalia</taxon>
        <taxon>Eutheria</taxon>
        <taxon>Laurasiatheria</taxon>
        <taxon>Artiodactyla</taxon>
        <taxon>Whippomorpha</taxon>
        <taxon>Cetacea</taxon>
        <taxon>Mysticeti</taxon>
        <taxon>Eschrichtiidae</taxon>
        <taxon>Eschrichtius</taxon>
    </lineage>
</organism>
<feature type="region of interest" description="Disordered" evidence="1">
    <location>
        <begin position="1"/>
        <end position="32"/>
    </location>
</feature>
<dbReference type="EMBL" id="JAIQCJ010002240">
    <property type="protein sequence ID" value="KAJ8778729.1"/>
    <property type="molecule type" value="Genomic_DNA"/>
</dbReference>
<dbReference type="AlphaFoldDB" id="A0AB34GK26"/>
<accession>A0AB34GK26</accession>
<evidence type="ECO:0000256" key="1">
    <source>
        <dbReference type="SAM" id="MobiDB-lite"/>
    </source>
</evidence>
<proteinExistence type="predicted"/>
<protein>
    <submittedName>
        <fullName evidence="2">Uncharacterized protein</fullName>
    </submittedName>
</protein>
<reference evidence="2 3" key="1">
    <citation type="submission" date="2022-11" db="EMBL/GenBank/DDBJ databases">
        <title>Whole genome sequence of Eschrichtius robustus ER-17-0199.</title>
        <authorList>
            <person name="Bruniche-Olsen A."/>
            <person name="Black A.N."/>
            <person name="Fields C.J."/>
            <person name="Walden K."/>
            <person name="Dewoody J.A."/>
        </authorList>
    </citation>
    <scope>NUCLEOTIDE SEQUENCE [LARGE SCALE GENOMIC DNA]</scope>
    <source>
        <strain evidence="2">ER-17-0199</strain>
        <tissue evidence="2">Blubber</tissue>
    </source>
</reference>
<evidence type="ECO:0000313" key="3">
    <source>
        <dbReference type="Proteomes" id="UP001159641"/>
    </source>
</evidence>
<gene>
    <name evidence="2" type="ORF">J1605_013406</name>
</gene>